<dbReference type="GO" id="GO:0004674">
    <property type="term" value="F:protein serine/threonine kinase activity"/>
    <property type="evidence" value="ECO:0007669"/>
    <property type="project" value="InterPro"/>
</dbReference>
<dbReference type="SMART" id="SM00220">
    <property type="entry name" value="S_TKc"/>
    <property type="match status" value="1"/>
</dbReference>
<evidence type="ECO:0000313" key="6">
    <source>
        <dbReference type="EMBL" id="BBM84163.1"/>
    </source>
</evidence>
<feature type="region of interest" description="Disordered" evidence="4">
    <location>
        <begin position="467"/>
        <end position="492"/>
    </location>
</feature>
<dbReference type="PROSITE" id="PS50011">
    <property type="entry name" value="PROTEIN_KINASE_DOM"/>
    <property type="match status" value="1"/>
</dbReference>
<dbReference type="InterPro" id="IPR017441">
    <property type="entry name" value="Protein_kinase_ATP_BS"/>
</dbReference>
<dbReference type="Gene3D" id="3.90.1580.10">
    <property type="entry name" value="paralog of FGE (formylglycine-generating enzyme)"/>
    <property type="match status" value="1"/>
</dbReference>
<dbReference type="PANTHER" id="PTHR24348">
    <property type="entry name" value="SERINE/THREONINE-PROTEIN KINASE UNC-51-RELATED"/>
    <property type="match status" value="1"/>
</dbReference>
<dbReference type="Gene3D" id="1.10.510.10">
    <property type="entry name" value="Transferase(Phosphotransferase) domain 1"/>
    <property type="match status" value="1"/>
</dbReference>
<dbReference type="InterPro" id="IPR045269">
    <property type="entry name" value="Atg1-like"/>
</dbReference>
<organism evidence="6 7">
    <name type="scientific">Uabimicrobium amorphum</name>
    <dbReference type="NCBI Taxonomy" id="2596890"/>
    <lineage>
        <taxon>Bacteria</taxon>
        <taxon>Pseudomonadati</taxon>
        <taxon>Planctomycetota</taxon>
        <taxon>Candidatus Uabimicrobiia</taxon>
        <taxon>Candidatus Uabimicrobiales</taxon>
        <taxon>Candidatus Uabimicrobiaceae</taxon>
        <taxon>Candidatus Uabimicrobium</taxon>
    </lineage>
</organism>
<dbReference type="GO" id="GO:0005737">
    <property type="term" value="C:cytoplasm"/>
    <property type="evidence" value="ECO:0007669"/>
    <property type="project" value="TreeGrafter"/>
</dbReference>
<feature type="binding site" evidence="3">
    <location>
        <position position="91"/>
    </location>
    <ligand>
        <name>ATP</name>
        <dbReference type="ChEBI" id="CHEBI:30616"/>
    </ligand>
</feature>
<reference evidence="6 7" key="1">
    <citation type="submission" date="2019-08" db="EMBL/GenBank/DDBJ databases">
        <title>Complete genome sequence of Candidatus Uab amorphum.</title>
        <authorList>
            <person name="Shiratori T."/>
            <person name="Suzuki S."/>
            <person name="Kakizawa Y."/>
            <person name="Ishida K."/>
        </authorList>
    </citation>
    <scope>NUCLEOTIDE SEQUENCE [LARGE SCALE GENOMIC DNA]</scope>
    <source>
        <strain evidence="6 7">SRT547</strain>
    </source>
</reference>
<dbReference type="PROSITE" id="PS00107">
    <property type="entry name" value="PROTEIN_KINASE_ATP"/>
    <property type="match status" value="1"/>
</dbReference>
<dbReference type="Proteomes" id="UP000326354">
    <property type="component" value="Chromosome"/>
</dbReference>
<dbReference type="CDD" id="cd14014">
    <property type="entry name" value="STKc_PknB_like"/>
    <property type="match status" value="1"/>
</dbReference>
<evidence type="ECO:0000256" key="2">
    <source>
        <dbReference type="ARBA" id="ARBA00022840"/>
    </source>
</evidence>
<evidence type="ECO:0000256" key="4">
    <source>
        <dbReference type="SAM" id="MobiDB-lite"/>
    </source>
</evidence>
<proteinExistence type="predicted"/>
<dbReference type="KEGG" id="uam:UABAM_02519"/>
<dbReference type="InterPro" id="IPR016187">
    <property type="entry name" value="CTDL_fold"/>
</dbReference>
<dbReference type="InterPro" id="IPR008271">
    <property type="entry name" value="Ser/Thr_kinase_AS"/>
</dbReference>
<dbReference type="InterPro" id="IPR005532">
    <property type="entry name" value="SUMF_dom"/>
</dbReference>
<dbReference type="InterPro" id="IPR042095">
    <property type="entry name" value="SUMF_sf"/>
</dbReference>
<keyword evidence="7" id="KW-1185">Reference proteome</keyword>
<feature type="compositionally biased region" description="Basic residues" evidence="4">
    <location>
        <begin position="402"/>
        <end position="415"/>
    </location>
</feature>
<dbReference type="InterPro" id="IPR011009">
    <property type="entry name" value="Kinase-like_dom_sf"/>
</dbReference>
<sequence>MDLTKHKHWQLQNGQVLATTEIFSKIIAQEIDKNELCRTQQGAWQPLGNVFSTIGKYGILRELGSGAFGKVYLGIEVDKRQRHERLVAIKKPAESVLRQYAQEEGKSDREGEMWARMQIGQVFSNEALLTARLAICPHVVKVIDHSVTEPYIALEFCNEGTLAQRMAKSYTIKDIYHWGRQIACGLQAAHSLQPDALIHRDLKPQNILLHNGEIKISDFGTSQMTYMAESLRSLKGGYTPKYAAPEAINGQAYTATDIWSFAVIMFVVICHEYPFAGENITQLMMKITCQDPKPIAKCSKFPLDNSVYDLLNRCFEKDVQQRPTAEECVAVFSAIPLENKQQETIVDISREKTVAKTATSLPQNSTTSHDDKPHFAESNRLQNRLAQQANSIQTIAAANKSRNARTKSRKAKAKRSTTQTPPKKSKCLLFAVIGVMVVGAVVISQRKAIKRFIYKQPMRTKITTNKTSATNPVKNKPRQKTVPRKIQKPVTKEKARVLPKEKSKKIIISKDIDGFVFTGRITYELGNVRNTVREYKHLETGIEFVLLPTTGIDLSPFMIGKYEVTQQQWRKSMGKNPSQFNKNVYAKGDLHPVENVSWRDAQRFCQKYGFDLPSGKQWEYACRSRVKAYYYWGNNTFIPSYVVCADYWQLVLQKRGKNFRDTNVNWVTEGTVTQPVGSTPRNLFGLHDMLGNVFEWCLGQGTKPDSRMVRGGSWMSPRMQCNHAYVYYFSSFATKNEVGFRAVKNFDE</sequence>
<dbReference type="RefSeq" id="WP_151968335.1">
    <property type="nucleotide sequence ID" value="NZ_AP019860.1"/>
</dbReference>
<name>A0A5S9ILM8_UABAM</name>
<evidence type="ECO:0000313" key="7">
    <source>
        <dbReference type="Proteomes" id="UP000326354"/>
    </source>
</evidence>
<protein>
    <submittedName>
        <fullName evidence="6">Protein kinase</fullName>
    </submittedName>
</protein>
<dbReference type="GO" id="GO:0005524">
    <property type="term" value="F:ATP binding"/>
    <property type="evidence" value="ECO:0007669"/>
    <property type="project" value="UniProtKB-UniRule"/>
</dbReference>
<feature type="compositionally biased region" description="Basic residues" evidence="4">
    <location>
        <begin position="475"/>
        <end position="487"/>
    </location>
</feature>
<feature type="region of interest" description="Disordered" evidence="4">
    <location>
        <begin position="396"/>
        <end position="421"/>
    </location>
</feature>
<dbReference type="OrthoDB" id="278998at2"/>
<evidence type="ECO:0000256" key="3">
    <source>
        <dbReference type="PROSITE-ProRule" id="PRU10141"/>
    </source>
</evidence>
<dbReference type="AlphaFoldDB" id="A0A5S9ILM8"/>
<gene>
    <name evidence="6" type="ORF">UABAM_02519</name>
</gene>
<evidence type="ECO:0000259" key="5">
    <source>
        <dbReference type="PROSITE" id="PS50011"/>
    </source>
</evidence>
<keyword evidence="6" id="KW-0808">Transferase</keyword>
<dbReference type="SUPFAM" id="SSF56112">
    <property type="entry name" value="Protein kinase-like (PK-like)"/>
    <property type="match status" value="1"/>
</dbReference>
<dbReference type="SUPFAM" id="SSF56436">
    <property type="entry name" value="C-type lectin-like"/>
    <property type="match status" value="1"/>
</dbReference>
<dbReference type="InterPro" id="IPR000719">
    <property type="entry name" value="Prot_kinase_dom"/>
</dbReference>
<accession>A0A5S9ILM8</accession>
<dbReference type="Pfam" id="PF00069">
    <property type="entry name" value="Pkinase"/>
    <property type="match status" value="1"/>
</dbReference>
<dbReference type="EMBL" id="AP019860">
    <property type="protein sequence ID" value="BBM84163.1"/>
    <property type="molecule type" value="Genomic_DNA"/>
</dbReference>
<evidence type="ECO:0000256" key="1">
    <source>
        <dbReference type="ARBA" id="ARBA00022741"/>
    </source>
</evidence>
<keyword evidence="6" id="KW-0418">Kinase</keyword>
<keyword evidence="2 3" id="KW-0067">ATP-binding</keyword>
<keyword evidence="1 3" id="KW-0547">Nucleotide-binding</keyword>
<feature type="domain" description="Protein kinase" evidence="5">
    <location>
        <begin position="57"/>
        <end position="335"/>
    </location>
</feature>
<dbReference type="Pfam" id="PF03781">
    <property type="entry name" value="FGE-sulfatase"/>
    <property type="match status" value="1"/>
</dbReference>
<dbReference type="PROSITE" id="PS00108">
    <property type="entry name" value="PROTEIN_KINASE_ST"/>
    <property type="match status" value="1"/>
</dbReference>